<sequence length="62" mass="7326">MTDDESRKAKRFERGLRLAIRSRKSTLKLQTYADVVERALKIKRDFGEIQEIRGKNGVYQQK</sequence>
<evidence type="ECO:0000313" key="2">
    <source>
        <dbReference type="Proteomes" id="UP000287651"/>
    </source>
</evidence>
<protein>
    <submittedName>
        <fullName evidence="1">Uncharacterized protein</fullName>
    </submittedName>
</protein>
<dbReference type="EMBL" id="AMZH03012725">
    <property type="protein sequence ID" value="RRT50523.1"/>
    <property type="molecule type" value="Genomic_DNA"/>
</dbReference>
<comment type="caution">
    <text evidence="1">The sequence shown here is derived from an EMBL/GenBank/DDBJ whole genome shotgun (WGS) entry which is preliminary data.</text>
</comment>
<evidence type="ECO:0000313" key="1">
    <source>
        <dbReference type="EMBL" id="RRT50523.1"/>
    </source>
</evidence>
<proteinExistence type="predicted"/>
<accession>A0A426YFN6</accession>
<organism evidence="1 2">
    <name type="scientific">Ensete ventricosum</name>
    <name type="common">Abyssinian banana</name>
    <name type="synonym">Musa ensete</name>
    <dbReference type="NCBI Taxonomy" id="4639"/>
    <lineage>
        <taxon>Eukaryota</taxon>
        <taxon>Viridiplantae</taxon>
        <taxon>Streptophyta</taxon>
        <taxon>Embryophyta</taxon>
        <taxon>Tracheophyta</taxon>
        <taxon>Spermatophyta</taxon>
        <taxon>Magnoliopsida</taxon>
        <taxon>Liliopsida</taxon>
        <taxon>Zingiberales</taxon>
        <taxon>Musaceae</taxon>
        <taxon>Ensete</taxon>
    </lineage>
</organism>
<dbReference type="AlphaFoldDB" id="A0A426YFN6"/>
<name>A0A426YFN6_ENSVE</name>
<gene>
    <name evidence="1" type="ORF">B296_00024511</name>
</gene>
<dbReference type="Proteomes" id="UP000287651">
    <property type="component" value="Unassembled WGS sequence"/>
</dbReference>
<reference evidence="1 2" key="1">
    <citation type="journal article" date="2014" name="Agronomy (Basel)">
        <title>A Draft Genome Sequence for Ensete ventricosum, the Drought-Tolerant Tree Against Hunger.</title>
        <authorList>
            <person name="Harrison J."/>
            <person name="Moore K.A."/>
            <person name="Paszkiewicz K."/>
            <person name="Jones T."/>
            <person name="Grant M."/>
            <person name="Ambacheew D."/>
            <person name="Muzemil S."/>
            <person name="Studholme D.J."/>
        </authorList>
    </citation>
    <scope>NUCLEOTIDE SEQUENCE [LARGE SCALE GENOMIC DNA]</scope>
</reference>